<evidence type="ECO:0000256" key="3">
    <source>
        <dbReference type="ARBA" id="ARBA00022741"/>
    </source>
</evidence>
<comment type="similarity">
    <text evidence="1">Belongs to the ribonucleoside diphosphate reductase large chain family.</text>
</comment>
<dbReference type="SUPFAM" id="SSF52833">
    <property type="entry name" value="Thioredoxin-like"/>
    <property type="match status" value="1"/>
</dbReference>
<dbReference type="InterPro" id="IPR000788">
    <property type="entry name" value="RNR_lg_C"/>
</dbReference>
<evidence type="ECO:0000256" key="4">
    <source>
        <dbReference type="ARBA" id="ARBA00022840"/>
    </source>
</evidence>
<dbReference type="InterPro" id="IPR003587">
    <property type="entry name" value="Hint_dom_N"/>
</dbReference>
<dbReference type="InterPro" id="IPR005144">
    <property type="entry name" value="ATP-cone_dom"/>
</dbReference>
<dbReference type="Gene3D" id="3.20.70.20">
    <property type="match status" value="2"/>
</dbReference>
<dbReference type="Gene3D" id="2.170.16.10">
    <property type="entry name" value="Hedgehog/Intein (Hint) domain"/>
    <property type="match status" value="1"/>
</dbReference>
<dbReference type="InterPro" id="IPR006141">
    <property type="entry name" value="Intein_N"/>
</dbReference>
<dbReference type="InterPro" id="IPR036249">
    <property type="entry name" value="Thioredoxin-like_sf"/>
</dbReference>
<reference evidence="8" key="1">
    <citation type="journal article" date="2020" name="Nature">
        <title>Giant virus diversity and host interactions through global metagenomics.</title>
        <authorList>
            <person name="Schulz F."/>
            <person name="Roux S."/>
            <person name="Paez-Espino D."/>
            <person name="Jungbluth S."/>
            <person name="Walsh D.A."/>
            <person name="Denef V.J."/>
            <person name="McMahon K.D."/>
            <person name="Konstantinidis K.T."/>
            <person name="Eloe-Fadrosh E.A."/>
            <person name="Kyrpides N.C."/>
            <person name="Woyke T."/>
        </authorList>
    </citation>
    <scope>NUCLEOTIDE SEQUENCE</scope>
    <source>
        <strain evidence="8">GVMAG-M-3300023179-82</strain>
    </source>
</reference>
<dbReference type="Gene3D" id="3.40.30.10">
    <property type="entry name" value="Glutaredoxin"/>
    <property type="match status" value="1"/>
</dbReference>
<protein>
    <recommendedName>
        <fullName evidence="2">ribonucleoside-diphosphate reductase</fullName>
        <ecNumber evidence="2">1.17.4.1</ecNumber>
    </recommendedName>
</protein>
<dbReference type="InterPro" id="IPR013509">
    <property type="entry name" value="RNR_lsu_N"/>
</dbReference>
<dbReference type="Pfam" id="PF02867">
    <property type="entry name" value="Ribonuc_red_lgC"/>
    <property type="match status" value="1"/>
</dbReference>
<evidence type="ECO:0000256" key="5">
    <source>
        <dbReference type="ARBA" id="ARBA00023002"/>
    </source>
</evidence>
<evidence type="ECO:0000256" key="1">
    <source>
        <dbReference type="ARBA" id="ARBA00010406"/>
    </source>
</evidence>
<accession>A0A6C0H938</accession>
<keyword evidence="5" id="KW-0560">Oxidoreductase</keyword>
<dbReference type="SUPFAM" id="SSF48168">
    <property type="entry name" value="R1 subunit of ribonucleotide reductase, N-terminal domain"/>
    <property type="match status" value="1"/>
</dbReference>
<evidence type="ECO:0000256" key="6">
    <source>
        <dbReference type="ARBA" id="ARBA00023116"/>
    </source>
</evidence>
<keyword evidence="3" id="KW-0547">Nucleotide-binding</keyword>
<dbReference type="GO" id="GO:0005971">
    <property type="term" value="C:ribonucleoside-diphosphate reductase complex"/>
    <property type="evidence" value="ECO:0007669"/>
    <property type="project" value="TreeGrafter"/>
</dbReference>
<evidence type="ECO:0000313" key="8">
    <source>
        <dbReference type="EMBL" id="QHT76880.1"/>
    </source>
</evidence>
<dbReference type="InterPro" id="IPR036844">
    <property type="entry name" value="Hint_dom_sf"/>
</dbReference>
<evidence type="ECO:0000259" key="7">
    <source>
        <dbReference type="PROSITE" id="PS51161"/>
    </source>
</evidence>
<dbReference type="InterPro" id="IPR008926">
    <property type="entry name" value="RNR_R1-su_N"/>
</dbReference>
<dbReference type="SUPFAM" id="SSF51294">
    <property type="entry name" value="Hedgehog/intein (Hint) domain"/>
    <property type="match status" value="1"/>
</dbReference>
<dbReference type="Pfam" id="PF00317">
    <property type="entry name" value="Ribonuc_red_lgN"/>
    <property type="match status" value="1"/>
</dbReference>
<sequence length="1116" mass="129624">MKHDISYPYVIKRNTEIEPLSFDKITNRINYLINDNEAKYLDSTLIAQKVITISYSGITTEELDIISAEICINLSTTHPLYNNLGGRILISNLHKKTLNSFSEKMKLLSLIDNNWLKYVLENANYLDDIIDYKRDYNFDYFGFKTLEKSYLLKEKGIIIERPQDMLLRTAITLQMGNLNYIEDTYNKLSLGQYIHATPTLYNSGTHKMQLSSCFLMGTNDNLTDIMTTMNSCVQISKWAGGIGLHISNIRGQNSIIHGTGGLSNGIIPLLKVYNELSRWIDQGGKRPGSIAIYLEPHHPDILDFLELRKNFGSETNRTRDLFLALWISDLFMEKVDTDGDWYLFSPDECPNLNNVYGNDYVNLYNKYINDNKYRSKIKARKIWMSILESQIETGMPYILYKDTINERNNQQNLGTIKSSNLCVHGDTKILTDNGYYPINILKNTHIKIWNGYEWSSVIVRQTGINKKLIRVEFSNYVYIDCTSEHKFYIIQNNTQVEVKASNLKIGDKLISFNLPNPLTYNNCNQLLSIRQDIIFFNDFCKEHKAYIINDILYVVLDNKDKLLEVRLMLHTLGIESQIINIKDDIYSLIISNDNLLKLIKLDFQYESTTDPDLELQNIINKHMETYTEDIKVVSIIESYQNADTYCMTEPLNHTCIFNGIIAGNCAEIVQYSDHEEYAVCNLASIAINKCIKNFDYIGEWIIYTQQDCIYCNYVKLYLSNNNVSFIEKSDLNEIKDNIKILTYPQIFHNNNYIGGWNELYNYTAGIFDYDELYNISYLATINLNNVIDINYYPVPQTKKSNMKHRPIGLGIQGLADTLAMLRIQFDSNESIKFNSYMMETIYLAALTASNNIAIDRETKMKQLNIDSIPEYYDKNYLCNNNLYHELKPHNFELSTMSKFLGAYSSFENSLFSKGLFQFDLYSDFDKNKLKYKDKWTELRTKVMKYGTRNSLLTALMPTASTSNILGNNECFEYFTNNIYTRKTTAGDFILINKYLINDLIKINLWNNDLKDKIIANNGSIQTLDIPNNIKNLYKTIWEIKQIWVLKNAQARSYFIDQTQSMNIFIDTPDYQRITSCHFYSWKNKLKTGMYYLRSKPSNNPIQFTIEPTPNCVNCSS</sequence>
<dbReference type="GO" id="GO:0004748">
    <property type="term" value="F:ribonucleoside-diphosphate reductase activity, thioredoxin disulfide as acceptor"/>
    <property type="evidence" value="ECO:0007669"/>
    <property type="project" value="UniProtKB-EC"/>
</dbReference>
<name>A0A6C0H938_9ZZZZ</name>
<organism evidence="8">
    <name type="scientific">viral metagenome</name>
    <dbReference type="NCBI Taxonomy" id="1070528"/>
    <lineage>
        <taxon>unclassified sequences</taxon>
        <taxon>metagenomes</taxon>
        <taxon>organismal metagenomes</taxon>
    </lineage>
</organism>
<dbReference type="SUPFAM" id="SSF51998">
    <property type="entry name" value="PFL-like glycyl radical enzymes"/>
    <property type="match status" value="2"/>
</dbReference>
<dbReference type="PANTHER" id="PTHR11573:SF6">
    <property type="entry name" value="RIBONUCLEOSIDE-DIPHOSPHATE REDUCTASE LARGE SUBUNIT"/>
    <property type="match status" value="1"/>
</dbReference>
<dbReference type="GO" id="GO:0016539">
    <property type="term" value="P:intein-mediated protein splicing"/>
    <property type="evidence" value="ECO:0007669"/>
    <property type="project" value="InterPro"/>
</dbReference>
<feature type="domain" description="ATP-cone" evidence="7">
    <location>
        <begin position="8"/>
        <end position="99"/>
    </location>
</feature>
<dbReference type="AlphaFoldDB" id="A0A6C0H938"/>
<dbReference type="EC" id="1.17.4.1" evidence="2"/>
<dbReference type="EMBL" id="MN739905">
    <property type="protein sequence ID" value="QHT76880.1"/>
    <property type="molecule type" value="Genomic_DNA"/>
</dbReference>
<dbReference type="PROSITE" id="PS51161">
    <property type="entry name" value="ATP_CONE"/>
    <property type="match status" value="1"/>
</dbReference>
<dbReference type="GO" id="GO:0009263">
    <property type="term" value="P:deoxyribonucleotide biosynthetic process"/>
    <property type="evidence" value="ECO:0007669"/>
    <property type="project" value="UniProtKB-KW"/>
</dbReference>
<keyword evidence="6" id="KW-0215">Deoxyribonucleotide synthesis</keyword>
<dbReference type="PROSITE" id="PS50817">
    <property type="entry name" value="INTEIN_N_TER"/>
    <property type="match status" value="1"/>
</dbReference>
<dbReference type="GO" id="GO:0005524">
    <property type="term" value="F:ATP binding"/>
    <property type="evidence" value="ECO:0007669"/>
    <property type="project" value="UniProtKB-KW"/>
</dbReference>
<dbReference type="CDD" id="cd00081">
    <property type="entry name" value="Hint"/>
    <property type="match status" value="1"/>
</dbReference>
<dbReference type="PANTHER" id="PTHR11573">
    <property type="entry name" value="RIBONUCLEOSIDE-DIPHOSPHATE REDUCTASE LARGE CHAIN"/>
    <property type="match status" value="1"/>
</dbReference>
<dbReference type="InterPro" id="IPR039718">
    <property type="entry name" value="Rrm1"/>
</dbReference>
<dbReference type="Pfam" id="PF03477">
    <property type="entry name" value="ATP-cone"/>
    <property type="match status" value="1"/>
</dbReference>
<dbReference type="UniPathway" id="UPA00326"/>
<keyword evidence="4" id="KW-0067">ATP-binding</keyword>
<dbReference type="SMART" id="SM00306">
    <property type="entry name" value="HintN"/>
    <property type="match status" value="1"/>
</dbReference>
<proteinExistence type="inferred from homology"/>
<evidence type="ECO:0000256" key="2">
    <source>
        <dbReference type="ARBA" id="ARBA00012274"/>
    </source>
</evidence>